<keyword evidence="9" id="KW-1185">Reference proteome</keyword>
<evidence type="ECO:0000313" key="8">
    <source>
        <dbReference type="EMBL" id="ASS37915.1"/>
    </source>
</evidence>
<comment type="domain">
    <text evidence="6">Has three domains with a flexible linker between the domains II and III and assumes an 'L' shape. Domain III is highly mobile and contacts RuvB.</text>
</comment>
<keyword evidence="3 6" id="KW-0238">DNA-binding</keyword>
<dbReference type="Proteomes" id="UP000214689">
    <property type="component" value="Chromosome"/>
</dbReference>
<dbReference type="HAMAP" id="MF_00031">
    <property type="entry name" value="DNA_HJ_migration_RuvA"/>
    <property type="match status" value="1"/>
</dbReference>
<dbReference type="InterPro" id="IPR003583">
    <property type="entry name" value="Hlx-hairpin-Hlx_DNA-bd_motif"/>
</dbReference>
<dbReference type="SMART" id="SM00278">
    <property type="entry name" value="HhH1"/>
    <property type="match status" value="2"/>
</dbReference>
<keyword evidence="8" id="KW-0067">ATP-binding</keyword>
<dbReference type="InterPro" id="IPR010994">
    <property type="entry name" value="RuvA_2-like"/>
</dbReference>
<comment type="subunit">
    <text evidence="6">Homotetramer. Forms an RuvA(8)-RuvB(12)-Holliday junction (HJ) complex. HJ DNA is sandwiched between 2 RuvA tetramers; dsDNA enters through RuvA and exits via RuvB. An RuvB hexamer assembles on each DNA strand where it exits the tetramer. Each RuvB hexamer is contacted by two RuvA subunits (via domain III) on 2 adjacent RuvB subunits; this complex drives branch migration. In the full resolvosome a probable DNA-RuvA(4)-RuvB(12)-RuvC(2) complex forms which resolves the HJ.</text>
</comment>
<dbReference type="GO" id="GO:0000400">
    <property type="term" value="F:four-way junction DNA binding"/>
    <property type="evidence" value="ECO:0007669"/>
    <property type="project" value="UniProtKB-UniRule"/>
</dbReference>
<dbReference type="AlphaFoldDB" id="A0A223ASM2"/>
<comment type="function">
    <text evidence="6">The RuvA-RuvB-RuvC complex processes Holliday junction (HJ) DNA during genetic recombination and DNA repair, while the RuvA-RuvB complex plays an important role in the rescue of blocked DNA replication forks via replication fork reversal (RFR). RuvA specifically binds to HJ cruciform DNA, conferring on it an open structure. The RuvB hexamer acts as an ATP-dependent pump, pulling dsDNA into and through the RuvAB complex. HJ branch migration allows RuvC to scan DNA until it finds its consensus sequence, where it cleaves and resolves the cruciform DNA.</text>
</comment>
<dbReference type="OrthoDB" id="5293449at2"/>
<evidence type="ECO:0000256" key="1">
    <source>
        <dbReference type="ARBA" id="ARBA00022490"/>
    </source>
</evidence>
<dbReference type="Pfam" id="PF07499">
    <property type="entry name" value="RuvA_C"/>
    <property type="match status" value="1"/>
</dbReference>
<dbReference type="GO" id="GO:0006310">
    <property type="term" value="P:DNA recombination"/>
    <property type="evidence" value="ECO:0007669"/>
    <property type="project" value="UniProtKB-UniRule"/>
</dbReference>
<dbReference type="Gene3D" id="2.40.50.140">
    <property type="entry name" value="Nucleic acid-binding proteins"/>
    <property type="match status" value="1"/>
</dbReference>
<comment type="similarity">
    <text evidence="6">Belongs to the RuvA family.</text>
</comment>
<accession>A0A223ASM2</accession>
<evidence type="ECO:0000313" key="9">
    <source>
        <dbReference type="Proteomes" id="UP000214689"/>
    </source>
</evidence>
<evidence type="ECO:0000256" key="4">
    <source>
        <dbReference type="ARBA" id="ARBA00023172"/>
    </source>
</evidence>
<dbReference type="InterPro" id="IPR036267">
    <property type="entry name" value="RuvA_C_sf"/>
</dbReference>
<keyword evidence="1 6" id="KW-0963">Cytoplasm</keyword>
<comment type="subcellular location">
    <subcellularLocation>
        <location evidence="6">Cytoplasm</location>
    </subcellularLocation>
</comment>
<keyword evidence="8" id="KW-0347">Helicase</keyword>
<evidence type="ECO:0000256" key="2">
    <source>
        <dbReference type="ARBA" id="ARBA00022763"/>
    </source>
</evidence>
<keyword evidence="2 6" id="KW-0227">DNA damage</keyword>
<keyword evidence="8" id="KW-0378">Hydrolase</keyword>
<dbReference type="GO" id="GO:0048476">
    <property type="term" value="C:Holliday junction resolvase complex"/>
    <property type="evidence" value="ECO:0007669"/>
    <property type="project" value="UniProtKB-UniRule"/>
</dbReference>
<keyword evidence="8" id="KW-0547">Nucleotide-binding</keyword>
<dbReference type="NCBIfam" id="TIGR00084">
    <property type="entry name" value="ruvA"/>
    <property type="match status" value="1"/>
</dbReference>
<feature type="domain" description="Helix-hairpin-helix DNA-binding motif class 1" evidence="7">
    <location>
        <begin position="109"/>
        <end position="128"/>
    </location>
</feature>
<protein>
    <recommendedName>
        <fullName evidence="6">Holliday junction branch migration complex subunit RuvA</fullName>
    </recommendedName>
</protein>
<feature type="domain" description="Helix-hairpin-helix DNA-binding motif class 1" evidence="7">
    <location>
        <begin position="74"/>
        <end position="93"/>
    </location>
</feature>
<organism evidence="8 9">
    <name type="scientific">Mogibacterium pumilum</name>
    <dbReference type="NCBI Taxonomy" id="86332"/>
    <lineage>
        <taxon>Bacteria</taxon>
        <taxon>Bacillati</taxon>
        <taxon>Bacillota</taxon>
        <taxon>Clostridia</taxon>
        <taxon>Peptostreptococcales</taxon>
        <taxon>Anaerovoracaceae</taxon>
        <taxon>Mogibacterium</taxon>
    </lineage>
</organism>
<dbReference type="Pfam" id="PF01330">
    <property type="entry name" value="RuvA_N"/>
    <property type="match status" value="1"/>
</dbReference>
<dbReference type="InterPro" id="IPR012340">
    <property type="entry name" value="NA-bd_OB-fold"/>
</dbReference>
<dbReference type="SUPFAM" id="SSF47781">
    <property type="entry name" value="RuvA domain 2-like"/>
    <property type="match status" value="1"/>
</dbReference>
<dbReference type="Gene3D" id="1.10.150.20">
    <property type="entry name" value="5' to 3' exonuclease, C-terminal subdomain"/>
    <property type="match status" value="1"/>
</dbReference>
<evidence type="ECO:0000256" key="3">
    <source>
        <dbReference type="ARBA" id="ARBA00023125"/>
    </source>
</evidence>
<dbReference type="InterPro" id="IPR000085">
    <property type="entry name" value="RuvA"/>
</dbReference>
<keyword evidence="4 6" id="KW-0233">DNA recombination</keyword>
<evidence type="ECO:0000256" key="6">
    <source>
        <dbReference type="HAMAP-Rule" id="MF_00031"/>
    </source>
</evidence>
<dbReference type="EMBL" id="CP016199">
    <property type="protein sequence ID" value="ASS37915.1"/>
    <property type="molecule type" value="Genomic_DNA"/>
</dbReference>
<name>A0A223ASM2_9FIRM</name>
<dbReference type="InterPro" id="IPR013849">
    <property type="entry name" value="DNA_helicase_Holl-junc_RuvA_I"/>
</dbReference>
<evidence type="ECO:0000259" key="7">
    <source>
        <dbReference type="SMART" id="SM00278"/>
    </source>
</evidence>
<dbReference type="Gene3D" id="1.10.8.10">
    <property type="entry name" value="DNA helicase RuvA subunit, C-terminal domain"/>
    <property type="match status" value="1"/>
</dbReference>
<feature type="region of interest" description="Domain III" evidence="6">
    <location>
        <begin position="146"/>
        <end position="199"/>
    </location>
</feature>
<dbReference type="GO" id="GO:0005737">
    <property type="term" value="C:cytoplasm"/>
    <property type="evidence" value="ECO:0007669"/>
    <property type="project" value="UniProtKB-SubCell"/>
</dbReference>
<dbReference type="GO" id="GO:0006281">
    <property type="term" value="P:DNA repair"/>
    <property type="evidence" value="ECO:0007669"/>
    <property type="project" value="UniProtKB-UniRule"/>
</dbReference>
<dbReference type="RefSeq" id="WP_094234149.1">
    <property type="nucleotide sequence ID" value="NZ_CP016199.1"/>
</dbReference>
<evidence type="ECO:0000256" key="5">
    <source>
        <dbReference type="ARBA" id="ARBA00023204"/>
    </source>
</evidence>
<dbReference type="InterPro" id="IPR011114">
    <property type="entry name" value="RuvA_C"/>
</dbReference>
<dbReference type="SUPFAM" id="SSF46929">
    <property type="entry name" value="DNA helicase RuvA subunit, C-terminal domain"/>
    <property type="match status" value="1"/>
</dbReference>
<dbReference type="SUPFAM" id="SSF50249">
    <property type="entry name" value="Nucleic acid-binding proteins"/>
    <property type="match status" value="1"/>
</dbReference>
<dbReference type="Pfam" id="PF14520">
    <property type="entry name" value="HHH_5"/>
    <property type="match status" value="1"/>
</dbReference>
<reference evidence="9" key="1">
    <citation type="submission" date="2016-05" db="EMBL/GenBank/DDBJ databases">
        <authorList>
            <person name="Holder M.E."/>
            <person name="Ajami N.J."/>
            <person name="Petrosino J.F."/>
        </authorList>
    </citation>
    <scope>NUCLEOTIDE SEQUENCE [LARGE SCALE GENOMIC DNA]</scope>
    <source>
        <strain evidence="9">ATCC 700696</strain>
    </source>
</reference>
<comment type="caution">
    <text evidence="6">Lacks conserved residue(s) required for the propagation of feature annotation.</text>
</comment>
<proteinExistence type="inferred from homology"/>
<dbReference type="GO" id="GO:0009378">
    <property type="term" value="F:four-way junction helicase activity"/>
    <property type="evidence" value="ECO:0007669"/>
    <property type="project" value="InterPro"/>
</dbReference>
<gene>
    <name evidence="6" type="primary">ruvA</name>
    <name evidence="8" type="ORF">AXF17_05365</name>
</gene>
<dbReference type="GO" id="GO:0009379">
    <property type="term" value="C:Holliday junction helicase complex"/>
    <property type="evidence" value="ECO:0007669"/>
    <property type="project" value="InterPro"/>
</dbReference>
<sequence length="199" mass="21693">MIRNIKGEYLYYDKGSMIIETSGGIGFRIYVADTSPLLLHREGDFLNIFTYMQVKEDGMSLYGFSKLDSLNLFEQLITVKGIGPKAGLAIMSTGSADEIKYSIANKDATAIAKAQGVGKKTAERVILELCDKIDAVPMPDIGEPTPASIPGLDKARQEAVMALTTLGYSKNESEEAIGHVTDEGLDVETYLKKALKYLL</sequence>
<dbReference type="GO" id="GO:0005524">
    <property type="term" value="F:ATP binding"/>
    <property type="evidence" value="ECO:0007669"/>
    <property type="project" value="InterPro"/>
</dbReference>
<dbReference type="CDD" id="cd14332">
    <property type="entry name" value="UBA_RuvA_C"/>
    <property type="match status" value="1"/>
</dbReference>
<keyword evidence="5 6" id="KW-0234">DNA repair</keyword>